<proteinExistence type="inferred from homology"/>
<evidence type="ECO:0000259" key="9">
    <source>
        <dbReference type="Pfam" id="PF01850"/>
    </source>
</evidence>
<dbReference type="AlphaFoldDB" id="A0A5P9P2F5"/>
<comment type="cofactor">
    <cofactor evidence="1 8">
        <name>Mg(2+)</name>
        <dbReference type="ChEBI" id="CHEBI:18420"/>
    </cofactor>
</comment>
<dbReference type="GO" id="GO:0004540">
    <property type="term" value="F:RNA nuclease activity"/>
    <property type="evidence" value="ECO:0007669"/>
    <property type="project" value="InterPro"/>
</dbReference>
<dbReference type="EC" id="3.1.-.-" evidence="8"/>
<evidence type="ECO:0000256" key="1">
    <source>
        <dbReference type="ARBA" id="ARBA00001946"/>
    </source>
</evidence>
<evidence type="ECO:0000256" key="8">
    <source>
        <dbReference type="HAMAP-Rule" id="MF_00265"/>
    </source>
</evidence>
<evidence type="ECO:0000256" key="7">
    <source>
        <dbReference type="ARBA" id="ARBA00038093"/>
    </source>
</evidence>
<keyword evidence="6 8" id="KW-0460">Magnesium</keyword>
<dbReference type="KEGG" id="nas:GCU68_07145"/>
<evidence type="ECO:0000256" key="6">
    <source>
        <dbReference type="ARBA" id="ARBA00022842"/>
    </source>
</evidence>
<feature type="domain" description="PIN" evidence="9">
    <location>
        <begin position="42"/>
        <end position="163"/>
    </location>
</feature>
<evidence type="ECO:0000313" key="10">
    <source>
        <dbReference type="EMBL" id="QFU82315.1"/>
    </source>
</evidence>
<comment type="similarity">
    <text evidence="7 8">Belongs to the PINc/VapC protein family.</text>
</comment>
<dbReference type="InterPro" id="IPR022907">
    <property type="entry name" value="VapC_family"/>
</dbReference>
<dbReference type="InterPro" id="IPR029060">
    <property type="entry name" value="PIN-like_dom_sf"/>
</dbReference>
<keyword evidence="11" id="KW-1185">Reference proteome</keyword>
<comment type="function">
    <text evidence="8">Toxic component of a toxin-antitoxin (TA) system. An RNase.</text>
</comment>
<dbReference type="Gene3D" id="3.40.50.1010">
    <property type="entry name" value="5'-nuclease"/>
    <property type="match status" value="1"/>
</dbReference>
<dbReference type="Proteomes" id="UP000326170">
    <property type="component" value="Chromosome"/>
</dbReference>
<keyword evidence="4 8" id="KW-0479">Metal-binding</keyword>
<dbReference type="InterPro" id="IPR002716">
    <property type="entry name" value="PIN_dom"/>
</dbReference>
<feature type="binding site" evidence="8">
    <location>
        <position position="138"/>
    </location>
    <ligand>
        <name>Mg(2+)</name>
        <dbReference type="ChEBI" id="CHEBI:18420"/>
    </ligand>
</feature>
<evidence type="ECO:0000256" key="3">
    <source>
        <dbReference type="ARBA" id="ARBA00022722"/>
    </source>
</evidence>
<keyword evidence="2 8" id="KW-1277">Toxin-antitoxin system</keyword>
<dbReference type="Pfam" id="PF01850">
    <property type="entry name" value="PIN"/>
    <property type="match status" value="1"/>
</dbReference>
<evidence type="ECO:0000313" key="11">
    <source>
        <dbReference type="Proteomes" id="UP000326170"/>
    </source>
</evidence>
<feature type="binding site" evidence="8">
    <location>
        <position position="44"/>
    </location>
    <ligand>
        <name>Mg(2+)</name>
        <dbReference type="ChEBI" id="CHEBI:18420"/>
    </ligand>
</feature>
<evidence type="ECO:0000256" key="2">
    <source>
        <dbReference type="ARBA" id="ARBA00022649"/>
    </source>
</evidence>
<reference evidence="10 11" key="1">
    <citation type="journal article" date="2007" name="Int. J. Syst. Evol. Microbiol.">
        <title>Natronorubrum sulfidifaciens sp. nov., an extremely haloalkaliphilic archaeon isolated from Aiding salt lake in Xin-Jiang, China.</title>
        <authorList>
            <person name="Cui H.L."/>
            <person name="Tohty D."/>
            <person name="Liu H.C."/>
            <person name="Liu S.J."/>
            <person name="Oren A."/>
            <person name="Zhou P.J."/>
        </authorList>
    </citation>
    <scope>NUCLEOTIDE SEQUENCE [LARGE SCALE GENOMIC DNA]</scope>
    <source>
        <strain evidence="10 11">7-3</strain>
    </source>
</reference>
<accession>A0A5P9P2F5</accession>
<gene>
    <name evidence="8" type="primary">vapC</name>
    <name evidence="10" type="ORF">GCU68_07145</name>
</gene>
<dbReference type="SUPFAM" id="SSF88723">
    <property type="entry name" value="PIN domain-like"/>
    <property type="match status" value="1"/>
</dbReference>
<dbReference type="InterPro" id="IPR050556">
    <property type="entry name" value="Type_II_TA_system_RNase"/>
</dbReference>
<keyword evidence="3 8" id="KW-0540">Nuclease</keyword>
<evidence type="ECO:0000256" key="4">
    <source>
        <dbReference type="ARBA" id="ARBA00022723"/>
    </source>
</evidence>
<dbReference type="GO" id="GO:0090729">
    <property type="term" value="F:toxin activity"/>
    <property type="evidence" value="ECO:0007669"/>
    <property type="project" value="UniProtKB-KW"/>
</dbReference>
<dbReference type="PANTHER" id="PTHR33653">
    <property type="entry name" value="RIBONUCLEASE VAPC2"/>
    <property type="match status" value="1"/>
</dbReference>
<dbReference type="GO" id="GO:0016787">
    <property type="term" value="F:hydrolase activity"/>
    <property type="evidence" value="ECO:0007669"/>
    <property type="project" value="UniProtKB-KW"/>
</dbReference>
<dbReference type="PANTHER" id="PTHR33653:SF1">
    <property type="entry name" value="RIBONUCLEASE VAPC2"/>
    <property type="match status" value="1"/>
</dbReference>
<keyword evidence="8" id="KW-0800">Toxin</keyword>
<organism evidence="10 11">
    <name type="scientific">Natronorubrum aibiense</name>
    <dbReference type="NCBI Taxonomy" id="348826"/>
    <lineage>
        <taxon>Archaea</taxon>
        <taxon>Methanobacteriati</taxon>
        <taxon>Methanobacteriota</taxon>
        <taxon>Stenosarchaea group</taxon>
        <taxon>Halobacteria</taxon>
        <taxon>Halobacteriales</taxon>
        <taxon>Natrialbaceae</taxon>
        <taxon>Natronorubrum</taxon>
    </lineage>
</organism>
<evidence type="ECO:0000256" key="5">
    <source>
        <dbReference type="ARBA" id="ARBA00022801"/>
    </source>
</evidence>
<dbReference type="EMBL" id="CP045488">
    <property type="protein sequence ID" value="QFU82315.1"/>
    <property type="molecule type" value="Genomic_DNA"/>
</dbReference>
<protein>
    <recommendedName>
        <fullName evidence="8">Ribonuclease VapC</fullName>
        <shortName evidence="8">RNase VapC</shortName>
        <ecNumber evidence="8">3.1.-.-</ecNumber>
    </recommendedName>
    <alternativeName>
        <fullName evidence="8">Putative toxin VapC</fullName>
    </alternativeName>
</protein>
<sequence>MIRVRTIKITGRALTYISPNSRVSPSFPLITVTYSRSDSVRFLDSSFLVDLLQPTCDHHEDAVEYLNSNSDGAFGAPTPVLYEIYRHAAWAGGKDQLEETTEALDLVDPVPFTEPATRESALVRAKFLADGNTINEQDIMIAGVVRESGAALLTRDSDFKKIPDLDVEYYADADSD</sequence>
<keyword evidence="5 8" id="KW-0378">Hydrolase</keyword>
<dbReference type="GO" id="GO:0000287">
    <property type="term" value="F:magnesium ion binding"/>
    <property type="evidence" value="ECO:0007669"/>
    <property type="project" value="UniProtKB-UniRule"/>
</dbReference>
<name>A0A5P9P2F5_9EURY</name>
<dbReference type="HAMAP" id="MF_00265">
    <property type="entry name" value="VapC_Nob1"/>
    <property type="match status" value="1"/>
</dbReference>